<dbReference type="GO" id="GO:0016042">
    <property type="term" value="P:lipid catabolic process"/>
    <property type="evidence" value="ECO:0007669"/>
    <property type="project" value="UniProtKB-KW"/>
</dbReference>
<dbReference type="Proteomes" id="UP000024837">
    <property type="component" value="Unassembled WGS sequence"/>
</dbReference>
<gene>
    <name evidence="10" type="ORF">DRE_00935</name>
</gene>
<dbReference type="InterPro" id="IPR001192">
    <property type="entry name" value="PI-PLC_fam"/>
</dbReference>
<dbReference type="Gene3D" id="3.20.20.190">
    <property type="entry name" value="Phosphatidylinositol (PI) phosphodiesterase"/>
    <property type="match status" value="1"/>
</dbReference>
<evidence type="ECO:0000256" key="8">
    <source>
        <dbReference type="SAM" id="MobiDB-lite"/>
    </source>
</evidence>
<feature type="domain" description="PI-PLC Y-box" evidence="9">
    <location>
        <begin position="289"/>
        <end position="400"/>
    </location>
</feature>
<dbReference type="InterPro" id="IPR000909">
    <property type="entry name" value="PLipase_C_PInositol-sp_X_dom"/>
</dbReference>
<dbReference type="InterPro" id="IPR017946">
    <property type="entry name" value="PLC-like_Pdiesterase_TIM-brl"/>
</dbReference>
<dbReference type="PRINTS" id="PR00390">
    <property type="entry name" value="PHPHLIPASEC"/>
</dbReference>
<dbReference type="CDD" id="cd08598">
    <property type="entry name" value="PI-PLC1c_yeast"/>
    <property type="match status" value="1"/>
</dbReference>
<evidence type="ECO:0000256" key="3">
    <source>
        <dbReference type="ARBA" id="ARBA00022963"/>
    </source>
</evidence>
<evidence type="ECO:0000256" key="1">
    <source>
        <dbReference type="ARBA" id="ARBA00001195"/>
    </source>
</evidence>
<accession>W7HLJ8</accession>
<dbReference type="Pfam" id="PF00387">
    <property type="entry name" value="PI-PLC-Y"/>
    <property type="match status" value="1"/>
</dbReference>
<dbReference type="FunFam" id="3.20.20.190:FF:000039">
    <property type="entry name" value="Phosphoinositide phospholipase C"/>
    <property type="match status" value="1"/>
</dbReference>
<dbReference type="SMART" id="SM00149">
    <property type="entry name" value="PLCYc"/>
    <property type="match status" value="1"/>
</dbReference>
<evidence type="ECO:0000256" key="7">
    <source>
        <dbReference type="RuleBase" id="RU361133"/>
    </source>
</evidence>
<comment type="catalytic activity">
    <reaction evidence="1 7">
        <text>a 1,2-diacyl-sn-glycero-3-phospho-(1D-myo-inositol-4,5-bisphosphate) + H2O = 1D-myo-inositol 1,4,5-trisphosphate + a 1,2-diacyl-sn-glycerol + H(+)</text>
        <dbReference type="Rhea" id="RHEA:33179"/>
        <dbReference type="ChEBI" id="CHEBI:15377"/>
        <dbReference type="ChEBI" id="CHEBI:15378"/>
        <dbReference type="ChEBI" id="CHEBI:17815"/>
        <dbReference type="ChEBI" id="CHEBI:58456"/>
        <dbReference type="ChEBI" id="CHEBI:203600"/>
        <dbReference type="EC" id="3.1.4.11"/>
    </reaction>
</comment>
<proteinExistence type="predicted"/>
<evidence type="ECO:0000256" key="6">
    <source>
        <dbReference type="ARBA" id="ARBA00059664"/>
    </source>
</evidence>
<evidence type="ECO:0000259" key="9">
    <source>
        <dbReference type="PROSITE" id="PS50008"/>
    </source>
</evidence>
<dbReference type="CDD" id="cd00275">
    <property type="entry name" value="C2_PLC_like"/>
    <property type="match status" value="1"/>
</dbReference>
<comment type="function">
    <text evidence="6">The production of the second messenger molecules diacylglycerol (DAG) and inositol 1,4,5-trisphosphate (IP3) is mediated by activated phosphatidylinositol-specific phospholipase C enzymes.</text>
</comment>
<dbReference type="PANTHER" id="PTHR10336">
    <property type="entry name" value="PHOSPHOINOSITIDE-SPECIFIC PHOSPHOLIPASE C FAMILY PROTEIN"/>
    <property type="match status" value="1"/>
</dbReference>
<dbReference type="GO" id="GO:0051209">
    <property type="term" value="P:release of sequestered calcium ion into cytosol"/>
    <property type="evidence" value="ECO:0007669"/>
    <property type="project" value="TreeGrafter"/>
</dbReference>
<dbReference type="HOGENOM" id="CLU_002738_3_0_1"/>
<dbReference type="EC" id="3.1.4.11" evidence="7"/>
<reference evidence="10 11" key="1">
    <citation type="submission" date="2013-05" db="EMBL/GenBank/DDBJ databases">
        <title>Drechslerella stenobrocha genome reveals carnivorous origination and mechanical trapping mechanism of predatory fungi.</title>
        <authorList>
            <person name="Liu X."/>
            <person name="Zhang W."/>
            <person name="Liu K."/>
        </authorList>
    </citation>
    <scope>NUCLEOTIDE SEQUENCE [LARGE SCALE GENOMIC DNA]</scope>
    <source>
        <strain evidence="10 11">248</strain>
    </source>
</reference>
<dbReference type="GO" id="GO:0048015">
    <property type="term" value="P:phosphatidylinositol-mediated signaling"/>
    <property type="evidence" value="ECO:0007669"/>
    <property type="project" value="TreeGrafter"/>
</dbReference>
<sequence length="552" mass="60226">MATVAPNAQVGGGVTSSSQSEAPIKVTSEALLTELKSIYAASKLQLPDSTFDSFSRQFCSPENNSVLPPPPLDLSHPLTSYFISSSHNTYLVDHQLYGSSTAQGYINVLNRACRCVEIDVWDGSDGEPKVDHGWTLTKDISFRVACEAIGEYGFVKSDLPIIVSLECHASIEQQEKMVNIMKSVWQGNLLDGELRGWDVATKGLPPPGMLKNKILVKVKHLPANAQPGGPVPQVQSLPGPASSSQGETLAEQARKLSLMAAAAAEELEEDESETDGKKKTPKVKISAALSALGVYASAMTFPESFTDAISRRPNHVFSFSEKKFNSLHEAQADALFQHNRHFLTRIYPHGLRVSSSNLDPQEFWRRGAQLVALNWQKIDRGMILNEAMFAGTGGYVLKPESHLPNTASSKSLADLERTVNLKITVLAGQSIPLPEGDEKPSGFKPYVKAVVYLAHSIKHKNKTKSGRGVDYAWGLTKGGMEFPKMVGVVESLAFVTFKIYDDELGKDSKAAWQCVRLDRLKPGYGFLKLIDLKGRQTNGVLLLKVDKTATPS</sequence>
<evidence type="ECO:0000256" key="4">
    <source>
        <dbReference type="ARBA" id="ARBA00023098"/>
    </source>
</evidence>
<dbReference type="GO" id="GO:0004435">
    <property type="term" value="F:phosphatidylinositol-4,5-bisphosphate phospholipase C activity"/>
    <property type="evidence" value="ECO:0007669"/>
    <property type="project" value="UniProtKB-EC"/>
</dbReference>
<evidence type="ECO:0000256" key="5">
    <source>
        <dbReference type="ARBA" id="ARBA00023224"/>
    </source>
</evidence>
<dbReference type="AlphaFoldDB" id="W7HLJ8"/>
<evidence type="ECO:0000256" key="2">
    <source>
        <dbReference type="ARBA" id="ARBA00022801"/>
    </source>
</evidence>
<dbReference type="Gene3D" id="2.60.40.150">
    <property type="entry name" value="C2 domain"/>
    <property type="match status" value="1"/>
</dbReference>
<dbReference type="PANTHER" id="PTHR10336:SF82">
    <property type="entry name" value="PHOSPHOINOSITIDE PHOSPHOLIPASE C"/>
    <property type="match status" value="1"/>
</dbReference>
<keyword evidence="3 7" id="KW-0442">Lipid degradation</keyword>
<dbReference type="PROSITE" id="PS50007">
    <property type="entry name" value="PIPLC_X_DOMAIN"/>
    <property type="match status" value="1"/>
</dbReference>
<dbReference type="InterPro" id="IPR035892">
    <property type="entry name" value="C2_domain_sf"/>
</dbReference>
<protein>
    <recommendedName>
        <fullName evidence="7">Phosphoinositide phospholipase C</fullName>
        <ecNumber evidence="7">3.1.4.11</ecNumber>
    </recommendedName>
</protein>
<dbReference type="SUPFAM" id="SSF49562">
    <property type="entry name" value="C2 domain (Calcium/lipid-binding domain, CaLB)"/>
    <property type="match status" value="1"/>
</dbReference>
<feature type="compositionally biased region" description="Polar residues" evidence="8">
    <location>
        <begin position="233"/>
        <end position="247"/>
    </location>
</feature>
<dbReference type="SMART" id="SM00148">
    <property type="entry name" value="PLCXc"/>
    <property type="match status" value="1"/>
</dbReference>
<keyword evidence="2 7" id="KW-0378">Hydrolase</keyword>
<keyword evidence="4 7" id="KW-0443">Lipid metabolism</keyword>
<evidence type="ECO:0000313" key="11">
    <source>
        <dbReference type="Proteomes" id="UP000024837"/>
    </source>
</evidence>
<dbReference type="InterPro" id="IPR001711">
    <property type="entry name" value="PLipase_C_Pinositol-sp_Y"/>
</dbReference>
<dbReference type="Pfam" id="PF00388">
    <property type="entry name" value="PI-PLC-X"/>
    <property type="match status" value="1"/>
</dbReference>
<feature type="region of interest" description="Disordered" evidence="8">
    <location>
        <begin position="225"/>
        <end position="250"/>
    </location>
</feature>
<organism evidence="10 11">
    <name type="scientific">Drechslerella stenobrocha 248</name>
    <dbReference type="NCBI Taxonomy" id="1043628"/>
    <lineage>
        <taxon>Eukaryota</taxon>
        <taxon>Fungi</taxon>
        <taxon>Dikarya</taxon>
        <taxon>Ascomycota</taxon>
        <taxon>Pezizomycotina</taxon>
        <taxon>Orbiliomycetes</taxon>
        <taxon>Orbiliales</taxon>
        <taxon>Orbiliaceae</taxon>
        <taxon>Drechslerella</taxon>
    </lineage>
</organism>
<dbReference type="SUPFAM" id="SSF51695">
    <property type="entry name" value="PLC-like phosphodiesterases"/>
    <property type="match status" value="1"/>
</dbReference>
<dbReference type="OrthoDB" id="269822at2759"/>
<keyword evidence="5" id="KW-0807">Transducer</keyword>
<name>W7HLJ8_9PEZI</name>
<dbReference type="EMBL" id="KI966433">
    <property type="protein sequence ID" value="EWC44876.1"/>
    <property type="molecule type" value="Genomic_DNA"/>
</dbReference>
<keyword evidence="11" id="KW-1185">Reference proteome</keyword>
<dbReference type="PROSITE" id="PS50008">
    <property type="entry name" value="PIPLC_Y_DOMAIN"/>
    <property type="match status" value="1"/>
</dbReference>
<evidence type="ECO:0000313" key="10">
    <source>
        <dbReference type="EMBL" id="EWC44876.1"/>
    </source>
</evidence>